<evidence type="ECO:0000259" key="4">
    <source>
        <dbReference type="PROSITE" id="PS50949"/>
    </source>
</evidence>
<dbReference type="Proteomes" id="UP001151234">
    <property type="component" value="Unassembled WGS sequence"/>
</dbReference>
<gene>
    <name evidence="5" type="ORF">OQ273_15455</name>
</gene>
<dbReference type="InterPro" id="IPR011711">
    <property type="entry name" value="GntR_C"/>
</dbReference>
<dbReference type="EMBL" id="JAPJZI010000001">
    <property type="protein sequence ID" value="MDA5399979.1"/>
    <property type="molecule type" value="Genomic_DNA"/>
</dbReference>
<evidence type="ECO:0000256" key="1">
    <source>
        <dbReference type="ARBA" id="ARBA00023015"/>
    </source>
</evidence>
<dbReference type="Gene3D" id="1.20.120.530">
    <property type="entry name" value="GntR ligand-binding domain-like"/>
    <property type="match status" value="1"/>
</dbReference>
<organism evidence="5 6">
    <name type="scientific">Hoeflea prorocentri</name>
    <dbReference type="NCBI Taxonomy" id="1922333"/>
    <lineage>
        <taxon>Bacteria</taxon>
        <taxon>Pseudomonadati</taxon>
        <taxon>Pseudomonadota</taxon>
        <taxon>Alphaproteobacteria</taxon>
        <taxon>Hyphomicrobiales</taxon>
        <taxon>Rhizobiaceae</taxon>
        <taxon>Hoeflea</taxon>
    </lineage>
</organism>
<dbReference type="SMART" id="SM00895">
    <property type="entry name" value="FCD"/>
    <property type="match status" value="1"/>
</dbReference>
<accession>A0A9X3UK78</accession>
<evidence type="ECO:0000313" key="6">
    <source>
        <dbReference type="Proteomes" id="UP001151234"/>
    </source>
</evidence>
<dbReference type="GO" id="GO:0003677">
    <property type="term" value="F:DNA binding"/>
    <property type="evidence" value="ECO:0007669"/>
    <property type="project" value="UniProtKB-KW"/>
</dbReference>
<dbReference type="InterPro" id="IPR036390">
    <property type="entry name" value="WH_DNA-bd_sf"/>
</dbReference>
<dbReference type="InterPro" id="IPR036388">
    <property type="entry name" value="WH-like_DNA-bd_sf"/>
</dbReference>
<keyword evidence="1" id="KW-0805">Transcription regulation</keyword>
<dbReference type="InterPro" id="IPR008920">
    <property type="entry name" value="TF_FadR/GntR_C"/>
</dbReference>
<evidence type="ECO:0000256" key="2">
    <source>
        <dbReference type="ARBA" id="ARBA00023125"/>
    </source>
</evidence>
<dbReference type="Pfam" id="PF07729">
    <property type="entry name" value="FCD"/>
    <property type="match status" value="1"/>
</dbReference>
<dbReference type="InterPro" id="IPR000524">
    <property type="entry name" value="Tscrpt_reg_HTH_GntR"/>
</dbReference>
<evidence type="ECO:0000313" key="5">
    <source>
        <dbReference type="EMBL" id="MDA5399979.1"/>
    </source>
</evidence>
<feature type="domain" description="HTH gntR-type" evidence="4">
    <location>
        <begin position="17"/>
        <end position="85"/>
    </location>
</feature>
<dbReference type="PANTHER" id="PTHR43537:SF44">
    <property type="entry name" value="GNTR FAMILY REGULATORY PROTEIN"/>
    <property type="match status" value="1"/>
</dbReference>
<dbReference type="PRINTS" id="PR00035">
    <property type="entry name" value="HTHGNTR"/>
</dbReference>
<keyword evidence="3" id="KW-0804">Transcription</keyword>
<comment type="caution">
    <text evidence="5">The sequence shown here is derived from an EMBL/GenBank/DDBJ whole genome shotgun (WGS) entry which is preliminary data.</text>
</comment>
<protein>
    <submittedName>
        <fullName evidence="5">FCD domain-containing protein</fullName>
    </submittedName>
</protein>
<dbReference type="Pfam" id="PF00392">
    <property type="entry name" value="GntR"/>
    <property type="match status" value="1"/>
</dbReference>
<dbReference type="CDD" id="cd07377">
    <property type="entry name" value="WHTH_GntR"/>
    <property type="match status" value="1"/>
</dbReference>
<dbReference type="PROSITE" id="PS50949">
    <property type="entry name" value="HTH_GNTR"/>
    <property type="match status" value="1"/>
</dbReference>
<dbReference type="SUPFAM" id="SSF48008">
    <property type="entry name" value="GntR ligand-binding domain-like"/>
    <property type="match status" value="1"/>
</dbReference>
<sequence length="246" mass="27629">MSTNNYDDEGNVTVHSRRAADAVIEKLEEQIVSGVLENDAPLPAERNLMEQFNASRTVIREAIATLSSRGLIESKPRYRPIVRKPDYETALTAVGGVVRHLLSEHGGVKNLYDSRVFIERALVREAALSAQKDDIQQLRQALADNERSIGDSAAFYATDTAFHGVLYKVPKNPIFPAIHEGYTSWLAPHWEKMLRSPERNTVNYKSHEAIFMAIVERDPDAAEEALVNHLKAAWEYVRVTFDAGEL</sequence>
<dbReference type="SUPFAM" id="SSF46785">
    <property type="entry name" value="Winged helix' DNA-binding domain"/>
    <property type="match status" value="1"/>
</dbReference>
<dbReference type="PANTHER" id="PTHR43537">
    <property type="entry name" value="TRANSCRIPTIONAL REGULATOR, GNTR FAMILY"/>
    <property type="match status" value="1"/>
</dbReference>
<dbReference type="RefSeq" id="WP_267991392.1">
    <property type="nucleotide sequence ID" value="NZ_JAPJZI010000001.1"/>
</dbReference>
<dbReference type="AlphaFoldDB" id="A0A9X3UK78"/>
<keyword evidence="6" id="KW-1185">Reference proteome</keyword>
<name>A0A9X3UK78_9HYPH</name>
<dbReference type="SMART" id="SM00345">
    <property type="entry name" value="HTH_GNTR"/>
    <property type="match status" value="1"/>
</dbReference>
<reference evidence="5" key="1">
    <citation type="submission" date="2022-11" db="EMBL/GenBank/DDBJ databases">
        <title>Draft genome sequence of Hoeflea poritis E7-10 and Hoeflea prorocentri PM5-8, separated from scleractinian coral Porites lutea and marine dinoflagellate.</title>
        <authorList>
            <person name="Zhang G."/>
            <person name="Wei Q."/>
            <person name="Cai L."/>
        </authorList>
    </citation>
    <scope>NUCLEOTIDE SEQUENCE</scope>
    <source>
        <strain evidence="5">PM5-8</strain>
    </source>
</reference>
<dbReference type="Gene3D" id="1.10.10.10">
    <property type="entry name" value="Winged helix-like DNA-binding domain superfamily/Winged helix DNA-binding domain"/>
    <property type="match status" value="1"/>
</dbReference>
<keyword evidence="2" id="KW-0238">DNA-binding</keyword>
<dbReference type="GO" id="GO:0003700">
    <property type="term" value="F:DNA-binding transcription factor activity"/>
    <property type="evidence" value="ECO:0007669"/>
    <property type="project" value="InterPro"/>
</dbReference>
<proteinExistence type="predicted"/>
<evidence type="ECO:0000256" key="3">
    <source>
        <dbReference type="ARBA" id="ARBA00023163"/>
    </source>
</evidence>